<dbReference type="Proteomes" id="UP001501671">
    <property type="component" value="Unassembled WGS sequence"/>
</dbReference>
<protein>
    <submittedName>
        <fullName evidence="3">Hydantoinase B/oxoprolinase family protein</fullName>
    </submittedName>
</protein>
<gene>
    <name evidence="3" type="ORF">GCM10023144_42460</name>
</gene>
<evidence type="ECO:0000313" key="3">
    <source>
        <dbReference type="EMBL" id="GAA4341514.1"/>
    </source>
</evidence>
<feature type="compositionally biased region" description="Gly residues" evidence="1">
    <location>
        <begin position="477"/>
        <end position="486"/>
    </location>
</feature>
<dbReference type="InterPro" id="IPR045079">
    <property type="entry name" value="Oxoprolinase-like"/>
</dbReference>
<reference evidence="4" key="1">
    <citation type="journal article" date="2019" name="Int. J. Syst. Evol. Microbiol.">
        <title>The Global Catalogue of Microorganisms (GCM) 10K type strain sequencing project: providing services to taxonomists for standard genome sequencing and annotation.</title>
        <authorList>
            <consortium name="The Broad Institute Genomics Platform"/>
            <consortium name="The Broad Institute Genome Sequencing Center for Infectious Disease"/>
            <person name="Wu L."/>
            <person name="Ma J."/>
        </authorList>
    </citation>
    <scope>NUCLEOTIDE SEQUENCE [LARGE SCALE GENOMIC DNA]</scope>
    <source>
        <strain evidence="4">JCM 17666</strain>
    </source>
</reference>
<accession>A0ABP8HMZ3</accession>
<dbReference type="PANTHER" id="PTHR11365:SF23">
    <property type="entry name" value="HYPOTHETICAL 5-OXOPROLINASE (EUROFUNG)-RELATED"/>
    <property type="match status" value="1"/>
</dbReference>
<feature type="domain" description="Hydantoinase B/oxoprolinase" evidence="2">
    <location>
        <begin position="16"/>
        <end position="519"/>
    </location>
</feature>
<name>A0ABP8HMZ3_9BURK</name>
<evidence type="ECO:0000259" key="2">
    <source>
        <dbReference type="Pfam" id="PF02538"/>
    </source>
</evidence>
<evidence type="ECO:0000256" key="1">
    <source>
        <dbReference type="SAM" id="MobiDB-lite"/>
    </source>
</evidence>
<feature type="region of interest" description="Disordered" evidence="1">
    <location>
        <begin position="469"/>
        <end position="523"/>
    </location>
</feature>
<dbReference type="Pfam" id="PF02538">
    <property type="entry name" value="Hydantoinase_B"/>
    <property type="match status" value="1"/>
</dbReference>
<proteinExistence type="predicted"/>
<dbReference type="InterPro" id="IPR003692">
    <property type="entry name" value="Hydantoinase_B"/>
</dbReference>
<organism evidence="3 4">
    <name type="scientific">Pigmentiphaga soli</name>
    <dbReference type="NCBI Taxonomy" id="1007095"/>
    <lineage>
        <taxon>Bacteria</taxon>
        <taxon>Pseudomonadati</taxon>
        <taxon>Pseudomonadota</taxon>
        <taxon>Betaproteobacteria</taxon>
        <taxon>Burkholderiales</taxon>
        <taxon>Alcaligenaceae</taxon>
        <taxon>Pigmentiphaga</taxon>
    </lineage>
</organism>
<evidence type="ECO:0000313" key="4">
    <source>
        <dbReference type="Proteomes" id="UP001501671"/>
    </source>
</evidence>
<comment type="caution">
    <text evidence="3">The sequence shown here is derived from an EMBL/GenBank/DDBJ whole genome shotgun (WGS) entry which is preliminary data.</text>
</comment>
<dbReference type="PANTHER" id="PTHR11365">
    <property type="entry name" value="5-OXOPROLINASE RELATED"/>
    <property type="match status" value="1"/>
</dbReference>
<dbReference type="EMBL" id="BAABFO010000029">
    <property type="protein sequence ID" value="GAA4341514.1"/>
    <property type="molecule type" value="Genomic_DNA"/>
</dbReference>
<keyword evidence="4" id="KW-1185">Reference proteome</keyword>
<sequence>MHTNAAAAAHEHGLGPIDLEVLWSQLVTVVDEAAYAILRTSMSKIVVEARDFGALLLDPAGRLLVSDAGVASKIGTNSIAARELLKSFPADTLAPGDMLVTNNPWWIMGHLNDVAVVAPLFHHGRIVGFAECMAHMSDIGGCLSAQPRELYEEGLIIPPLKIMDRGRENATFFALLKANVRVPAQIASDMRALISGCSVMQRELSRFLDESGLPDLERLGGAIVAHSEQTMRAAIRALLPDGTYRGHTQLEGAGRPMDIHATVTVRAGEVGIDFAGSTPQQNVGINCTMVYTHVWCAYIMKCLLCPTLPNNEGTFAPLRVSAPEGCFLNPLPPAPVRLKSSSGHFIPDAIVEALQDALSERLLAESGNKFAVLFSGVHEDGRRFSESMFIMGGMGARLDRPGLDCRSFPANSSNLPVEVLEATVPVRVRHKRIRRDSGGAGAWRGGGGQEFEFESLSPAPMTVRASHGKLGIPPKGLRGGQPGSTGGIRKNGEPVPDKTPMTLAQGDVVTLSTPGAGGMRPPR</sequence>